<comment type="cofactor">
    <cofactor evidence="1">
        <name>a divalent metal cation</name>
        <dbReference type="ChEBI" id="CHEBI:60240"/>
    </cofactor>
</comment>
<evidence type="ECO:0000256" key="1">
    <source>
        <dbReference type="ARBA" id="ARBA00001968"/>
    </source>
</evidence>
<evidence type="ECO:0000256" key="2">
    <source>
        <dbReference type="ARBA" id="ARBA00022723"/>
    </source>
</evidence>
<dbReference type="GO" id="GO:0046872">
    <property type="term" value="F:metal ion binding"/>
    <property type="evidence" value="ECO:0007669"/>
    <property type="project" value="UniProtKB-KW"/>
</dbReference>
<evidence type="ECO:0000313" key="4">
    <source>
        <dbReference type="EMBL" id="ABG50252.1"/>
    </source>
</evidence>
<gene>
    <name evidence="4" type="ordered locus">Tery_0842</name>
</gene>
<dbReference type="Pfam" id="PF13359">
    <property type="entry name" value="DDE_Tnp_4"/>
    <property type="match status" value="1"/>
</dbReference>
<keyword evidence="2" id="KW-0479">Metal-binding</keyword>
<name>Q117S2_TRIEI</name>
<feature type="domain" description="DDE Tnp4" evidence="3">
    <location>
        <begin position="10"/>
        <end position="73"/>
    </location>
</feature>
<dbReference type="RefSeq" id="WP_011610644.1">
    <property type="nucleotide sequence ID" value="NC_008312.1"/>
</dbReference>
<dbReference type="HOGENOM" id="CLU_2621015_0_0_3"/>
<proteinExistence type="predicted"/>
<evidence type="ECO:0000259" key="3">
    <source>
        <dbReference type="Pfam" id="PF13359"/>
    </source>
</evidence>
<dbReference type="eggNOG" id="ENOG502ZHG8">
    <property type="taxonomic scope" value="Bacteria"/>
</dbReference>
<dbReference type="AlphaFoldDB" id="Q117S2"/>
<dbReference type="InterPro" id="IPR027806">
    <property type="entry name" value="HARBI1_dom"/>
</dbReference>
<protein>
    <submittedName>
        <fullName evidence="4">Transposase</fullName>
    </submittedName>
</protein>
<reference evidence="4" key="1">
    <citation type="submission" date="2006-06" db="EMBL/GenBank/DDBJ databases">
        <title>Complete sequence of Trichodesmium erythraeum IMS101.</title>
        <authorList>
            <consortium name="US DOE Joint Genome Institute"/>
            <person name="Copeland A."/>
            <person name="Lucas S."/>
            <person name="Lapidus A."/>
            <person name="Barry K."/>
            <person name="Detter J.C."/>
            <person name="Glavina del Rio T."/>
            <person name="Hammon N."/>
            <person name="Israni S."/>
            <person name="Dalin E."/>
            <person name="Tice H."/>
            <person name="Pitluck S."/>
            <person name="Kiss H."/>
            <person name="Munk A.C."/>
            <person name="Brettin T."/>
            <person name="Bruce D."/>
            <person name="Han C."/>
            <person name="Tapia R."/>
            <person name="Gilna P."/>
            <person name="Schmutz J."/>
            <person name="Larimer F."/>
            <person name="Land M."/>
            <person name="Hauser L."/>
            <person name="Kyrpides N."/>
            <person name="Kim E."/>
            <person name="Richardson P."/>
        </authorList>
    </citation>
    <scope>NUCLEOTIDE SEQUENCE [LARGE SCALE GENOMIC DNA]</scope>
    <source>
        <strain evidence="4">IMS101</strain>
    </source>
</reference>
<organism evidence="4">
    <name type="scientific">Trichodesmium erythraeum (strain IMS101)</name>
    <dbReference type="NCBI Taxonomy" id="203124"/>
    <lineage>
        <taxon>Bacteria</taxon>
        <taxon>Bacillati</taxon>
        <taxon>Cyanobacteriota</taxon>
        <taxon>Cyanophyceae</taxon>
        <taxon>Oscillatoriophycideae</taxon>
        <taxon>Oscillatoriales</taxon>
        <taxon>Microcoleaceae</taxon>
        <taxon>Trichodesmium</taxon>
    </lineage>
</organism>
<sequence>MCPQEVKSNVDLGFQGLQKEFVNIKIPRKKRLGKELTEEEKPLNRKKSSARVKCEHTISGVKRYNAARELYRNHIKDG</sequence>
<dbReference type="EMBL" id="CP000393">
    <property type="protein sequence ID" value="ABG50252.1"/>
    <property type="molecule type" value="Genomic_DNA"/>
</dbReference>
<dbReference type="KEGG" id="ter:Tery_0842"/>
<accession>Q117S2</accession>